<dbReference type="CDD" id="cd03230">
    <property type="entry name" value="ABC_DR_subfamily_A"/>
    <property type="match status" value="1"/>
</dbReference>
<keyword evidence="2" id="KW-0547">Nucleotide-binding</keyword>
<dbReference type="InterPro" id="IPR003439">
    <property type="entry name" value="ABC_transporter-like_ATP-bd"/>
</dbReference>
<name>A0AAN2PDW1_9BACI</name>
<dbReference type="GO" id="GO:0005524">
    <property type="term" value="F:ATP binding"/>
    <property type="evidence" value="ECO:0007669"/>
    <property type="project" value="UniProtKB-KW"/>
</dbReference>
<dbReference type="EMBL" id="CCXW01000001">
    <property type="protein sequence ID" value="CEG30795.1"/>
    <property type="molecule type" value="Genomic_DNA"/>
</dbReference>
<dbReference type="InterPro" id="IPR027417">
    <property type="entry name" value="P-loop_NTPase"/>
</dbReference>
<evidence type="ECO:0000259" key="4">
    <source>
        <dbReference type="PROSITE" id="PS50893"/>
    </source>
</evidence>
<sequence>MTASLEVLSVEKKIEDFLLGPINLTLESGTVTALIGNNGAGKSTLLKTIMQLARQDMGEIIVFGCNTNQDDESWKKQIAYQPQTLMGCDSFTGNELKVLFSKWYPNWDDDWFGNMVDAFEIPMNKKYGKLSQGNQQKLLASLTLSKNAQLLILDEPTAHMDIVSKRKYTDFLIEWMEREDKTIFISTHQMEDIRKLADYLIFINRGQMAGKFEKDKLAQQYKRFWLAEDLPPVSIPGEIERKGLRTVTTHLPIEAEAYFLKAGINWHAEEYIELEEAVTYLLK</sequence>
<dbReference type="InterPro" id="IPR003593">
    <property type="entry name" value="AAA+_ATPase"/>
</dbReference>
<evidence type="ECO:0000256" key="1">
    <source>
        <dbReference type="ARBA" id="ARBA00022448"/>
    </source>
</evidence>
<organism evidence="5 6">
    <name type="scientific">Peribacillus simplex</name>
    <dbReference type="NCBI Taxonomy" id="1478"/>
    <lineage>
        <taxon>Bacteria</taxon>
        <taxon>Bacillati</taxon>
        <taxon>Bacillota</taxon>
        <taxon>Bacilli</taxon>
        <taxon>Bacillales</taxon>
        <taxon>Bacillaceae</taxon>
        <taxon>Peribacillus</taxon>
    </lineage>
</organism>
<dbReference type="PANTHER" id="PTHR42939">
    <property type="entry name" value="ABC TRANSPORTER ATP-BINDING PROTEIN ALBC-RELATED"/>
    <property type="match status" value="1"/>
</dbReference>
<dbReference type="RefSeq" id="WP_048687233.1">
    <property type="nucleotide sequence ID" value="NZ_CCXW01000001.1"/>
</dbReference>
<dbReference type="SUPFAM" id="SSF52540">
    <property type="entry name" value="P-loop containing nucleoside triphosphate hydrolases"/>
    <property type="match status" value="1"/>
</dbReference>
<dbReference type="Gene3D" id="3.40.50.300">
    <property type="entry name" value="P-loop containing nucleotide triphosphate hydrolases"/>
    <property type="match status" value="1"/>
</dbReference>
<dbReference type="InterPro" id="IPR051782">
    <property type="entry name" value="ABC_Transporter_VariousFunc"/>
</dbReference>
<dbReference type="PANTHER" id="PTHR42939:SF3">
    <property type="entry name" value="ABC TRANSPORTER ATP-BINDING COMPONENT"/>
    <property type="match status" value="1"/>
</dbReference>
<comment type="caution">
    <text evidence="5">The sequence shown here is derived from an EMBL/GenBank/DDBJ whole genome shotgun (WGS) entry which is preliminary data.</text>
</comment>
<dbReference type="Pfam" id="PF00005">
    <property type="entry name" value="ABC_tran"/>
    <property type="match status" value="1"/>
</dbReference>
<protein>
    <submittedName>
        <fullName evidence="5">ABC transporter ATP-binding protein</fullName>
    </submittedName>
</protein>
<evidence type="ECO:0000313" key="6">
    <source>
        <dbReference type="Proteomes" id="UP000182110"/>
    </source>
</evidence>
<feature type="domain" description="ABC transporter" evidence="4">
    <location>
        <begin position="3"/>
        <end position="230"/>
    </location>
</feature>
<evidence type="ECO:0000256" key="3">
    <source>
        <dbReference type="ARBA" id="ARBA00022840"/>
    </source>
</evidence>
<gene>
    <name evidence="5" type="primary">natA1</name>
    <name evidence="5" type="ORF">BN1180_00911</name>
</gene>
<evidence type="ECO:0000256" key="2">
    <source>
        <dbReference type="ARBA" id="ARBA00022741"/>
    </source>
</evidence>
<keyword evidence="3 5" id="KW-0067">ATP-binding</keyword>
<reference evidence="5 6" key="1">
    <citation type="journal article" date="2014" name="Genome Announc.">
        <title>Genome Sequence of Bacillus simplex Strain P558, Isolated from a Human Fecal Sample.</title>
        <authorList>
            <person name="Croce O."/>
            <person name="Hugon P."/>
            <person name="Lagier J.C."/>
            <person name="Bibi F."/>
            <person name="Robert C."/>
            <person name="Azhar E.I."/>
            <person name="Raoult D."/>
            <person name="Fournier P.E."/>
        </authorList>
    </citation>
    <scope>NUCLEOTIDE SEQUENCE [LARGE SCALE GENOMIC DNA]</scope>
    <source>
        <strain evidence="5 6">P558</strain>
    </source>
</reference>
<dbReference type="SMART" id="SM00382">
    <property type="entry name" value="AAA"/>
    <property type="match status" value="1"/>
</dbReference>
<dbReference type="Proteomes" id="UP000182110">
    <property type="component" value="Unassembled WGS sequence"/>
</dbReference>
<keyword evidence="1" id="KW-0813">Transport</keyword>
<evidence type="ECO:0000313" key="5">
    <source>
        <dbReference type="EMBL" id="CEG30795.1"/>
    </source>
</evidence>
<dbReference type="PROSITE" id="PS50893">
    <property type="entry name" value="ABC_TRANSPORTER_2"/>
    <property type="match status" value="1"/>
</dbReference>
<keyword evidence="6" id="KW-1185">Reference proteome</keyword>
<accession>A0AAN2PDW1</accession>
<dbReference type="AlphaFoldDB" id="A0AAN2PDW1"/>
<proteinExistence type="predicted"/>
<dbReference type="GO" id="GO:0016887">
    <property type="term" value="F:ATP hydrolysis activity"/>
    <property type="evidence" value="ECO:0007669"/>
    <property type="project" value="InterPro"/>
</dbReference>